<dbReference type="OrthoDB" id="5413327at2"/>
<evidence type="ECO:0000313" key="1">
    <source>
        <dbReference type="EMBL" id="TLU64780.1"/>
    </source>
</evidence>
<accession>A0A5R9IGW9</accession>
<dbReference type="AlphaFoldDB" id="A0A5R9IGW9"/>
<reference evidence="1 2" key="1">
    <citation type="submission" date="2019-05" db="EMBL/GenBank/DDBJ databases">
        <title>Genome sequences of Thalassotalea litorea 1K03283.</title>
        <authorList>
            <person name="Zhang D."/>
        </authorList>
    </citation>
    <scope>NUCLEOTIDE SEQUENCE [LARGE SCALE GENOMIC DNA]</scope>
    <source>
        <strain evidence="1 2">MCCC 1K03283</strain>
    </source>
</reference>
<dbReference type="RefSeq" id="WP_138319916.1">
    <property type="nucleotide sequence ID" value="NZ_VCBC01000009.1"/>
</dbReference>
<keyword evidence="2" id="KW-1185">Reference proteome</keyword>
<evidence type="ECO:0000313" key="2">
    <source>
        <dbReference type="Proteomes" id="UP000307790"/>
    </source>
</evidence>
<comment type="caution">
    <text evidence="1">The sequence shown here is derived from an EMBL/GenBank/DDBJ whole genome shotgun (WGS) entry which is preliminary data.</text>
</comment>
<protein>
    <recommendedName>
        <fullName evidence="3">7-cyano-7-deazaguanine synthase</fullName>
    </recommendedName>
</protein>
<organism evidence="1 2">
    <name type="scientific">Thalassotalea litorea</name>
    <dbReference type="NCBI Taxonomy" id="2020715"/>
    <lineage>
        <taxon>Bacteria</taxon>
        <taxon>Pseudomonadati</taxon>
        <taxon>Pseudomonadota</taxon>
        <taxon>Gammaproteobacteria</taxon>
        <taxon>Alteromonadales</taxon>
        <taxon>Colwelliaceae</taxon>
        <taxon>Thalassotalea</taxon>
    </lineage>
</organism>
<gene>
    <name evidence="1" type="ORF">FE810_09960</name>
</gene>
<sequence>MIISELSHEVNGEQHTISAYLDNFKLWFTLPTDIGRTDVIDAFVAAALLPAMHTGQPIIVQSKKPLSRTLLFGLTQLQRVYCQWWPHLSMVDIVAEQGTSDIYIKSNASFFSGGVDSIYSFVKNRKQLDALLFVEGIDIQLDNHRLLDEVKTKNQAFANTFNIPLINIRSNIRYLPHAFGLSWKKYFCGAGLAATGLLTGFQMVLIPSSQPIIDIYPDGTTPVTDPLYASEATRFFYDTPLVRYEKLAFLSKHRLAMQTLRVCWMDKGYNCGLCEKCLRTRLILRLLKSQCPTLQPLNDLKPILRWRLREIEDFKIVDNLLRAARHQKDKNVIRCLKYLIRRETFKNRLALFDKRLFNGYLKSGVYRMFGINSH</sequence>
<evidence type="ECO:0008006" key="3">
    <source>
        <dbReference type="Google" id="ProtNLM"/>
    </source>
</evidence>
<dbReference type="Proteomes" id="UP000307790">
    <property type="component" value="Unassembled WGS sequence"/>
</dbReference>
<dbReference type="EMBL" id="VCBC01000009">
    <property type="protein sequence ID" value="TLU64780.1"/>
    <property type="molecule type" value="Genomic_DNA"/>
</dbReference>
<name>A0A5R9IGW9_9GAMM</name>
<proteinExistence type="predicted"/>